<dbReference type="InterPro" id="IPR000209">
    <property type="entry name" value="Peptidase_S8/S53_dom"/>
</dbReference>
<dbReference type="PANTHER" id="PTHR43806">
    <property type="entry name" value="PEPTIDASE S8"/>
    <property type="match status" value="1"/>
</dbReference>
<dbReference type="InterPro" id="IPR023828">
    <property type="entry name" value="Peptidase_S8_Ser-AS"/>
</dbReference>
<organism evidence="9 10">
    <name type="scientific">Haladaptatus litoreus</name>
    <dbReference type="NCBI Taxonomy" id="553468"/>
    <lineage>
        <taxon>Archaea</taxon>
        <taxon>Methanobacteriati</taxon>
        <taxon>Methanobacteriota</taxon>
        <taxon>Stenosarchaea group</taxon>
        <taxon>Halobacteria</taxon>
        <taxon>Halobacteriales</taxon>
        <taxon>Haladaptataceae</taxon>
        <taxon>Haladaptatus</taxon>
    </lineage>
</organism>
<keyword evidence="4 5" id="KW-0720">Serine protease</keyword>
<dbReference type="AlphaFoldDB" id="A0A1N6UTE5"/>
<reference evidence="10" key="1">
    <citation type="submission" date="2017-01" db="EMBL/GenBank/DDBJ databases">
        <authorList>
            <person name="Varghese N."/>
            <person name="Submissions S."/>
        </authorList>
    </citation>
    <scope>NUCLEOTIDE SEQUENCE [LARGE SCALE GENOMIC DNA]</scope>
    <source>
        <strain evidence="10">CGMCC 1.7737</strain>
    </source>
</reference>
<keyword evidence="3 5" id="KW-0378">Hydrolase</keyword>
<dbReference type="InterPro" id="IPR050131">
    <property type="entry name" value="Peptidase_S8_subtilisin-like"/>
</dbReference>
<evidence type="ECO:0000313" key="9">
    <source>
        <dbReference type="EMBL" id="SIQ68915.1"/>
    </source>
</evidence>
<dbReference type="InterPro" id="IPR036852">
    <property type="entry name" value="Peptidase_S8/S53_dom_sf"/>
</dbReference>
<evidence type="ECO:0000256" key="6">
    <source>
        <dbReference type="RuleBase" id="RU003355"/>
    </source>
</evidence>
<dbReference type="PROSITE" id="PS51892">
    <property type="entry name" value="SUBTILASE"/>
    <property type="match status" value="1"/>
</dbReference>
<evidence type="ECO:0000256" key="1">
    <source>
        <dbReference type="ARBA" id="ARBA00011073"/>
    </source>
</evidence>
<dbReference type="InterPro" id="IPR022398">
    <property type="entry name" value="Peptidase_S8_His-AS"/>
</dbReference>
<feature type="region of interest" description="Disordered" evidence="7">
    <location>
        <begin position="187"/>
        <end position="208"/>
    </location>
</feature>
<keyword evidence="2 5" id="KW-0645">Protease</keyword>
<dbReference type="PANTHER" id="PTHR43806:SF65">
    <property type="entry name" value="SERINE PROTEASE APRX"/>
    <property type="match status" value="1"/>
</dbReference>
<dbReference type="Gene3D" id="3.40.50.200">
    <property type="entry name" value="Peptidase S8/S53 domain"/>
    <property type="match status" value="1"/>
</dbReference>
<feature type="active site" description="Charge relay system" evidence="5">
    <location>
        <position position="186"/>
    </location>
</feature>
<evidence type="ECO:0000256" key="4">
    <source>
        <dbReference type="ARBA" id="ARBA00022825"/>
    </source>
</evidence>
<evidence type="ECO:0000259" key="8">
    <source>
        <dbReference type="Pfam" id="PF00082"/>
    </source>
</evidence>
<dbReference type="PROSITE" id="PS51318">
    <property type="entry name" value="TAT"/>
    <property type="match status" value="1"/>
</dbReference>
<feature type="domain" description="Peptidase S8/S53" evidence="8">
    <location>
        <begin position="133"/>
        <end position="436"/>
    </location>
</feature>
<dbReference type="RefSeq" id="WP_076427021.1">
    <property type="nucleotide sequence ID" value="NZ_FTNO01000001.1"/>
</dbReference>
<evidence type="ECO:0000313" key="10">
    <source>
        <dbReference type="Proteomes" id="UP000186914"/>
    </source>
</evidence>
<dbReference type="PROSITE" id="PS00136">
    <property type="entry name" value="SUBTILASE_ASP"/>
    <property type="match status" value="1"/>
</dbReference>
<dbReference type="PROSITE" id="PS00137">
    <property type="entry name" value="SUBTILASE_HIS"/>
    <property type="match status" value="1"/>
</dbReference>
<dbReference type="InterPro" id="IPR006311">
    <property type="entry name" value="TAT_signal"/>
</dbReference>
<dbReference type="PROSITE" id="PS00138">
    <property type="entry name" value="SUBTILASE_SER"/>
    <property type="match status" value="1"/>
</dbReference>
<name>A0A1N6UTE5_9EURY</name>
<keyword evidence="10" id="KW-1185">Reference proteome</keyword>
<dbReference type="SUPFAM" id="SSF52743">
    <property type="entry name" value="Subtilisin-like"/>
    <property type="match status" value="1"/>
</dbReference>
<dbReference type="InterPro" id="IPR023827">
    <property type="entry name" value="Peptidase_S8_Asp-AS"/>
</dbReference>
<evidence type="ECO:0000256" key="3">
    <source>
        <dbReference type="ARBA" id="ARBA00022801"/>
    </source>
</evidence>
<feature type="active site" description="Charge relay system" evidence="5">
    <location>
        <position position="398"/>
    </location>
</feature>
<dbReference type="GO" id="GO:0004252">
    <property type="term" value="F:serine-type endopeptidase activity"/>
    <property type="evidence" value="ECO:0007669"/>
    <property type="project" value="UniProtKB-UniRule"/>
</dbReference>
<dbReference type="GO" id="GO:0006508">
    <property type="term" value="P:proteolysis"/>
    <property type="evidence" value="ECO:0007669"/>
    <property type="project" value="UniProtKB-KW"/>
</dbReference>
<accession>A0A1N6UTE5</accession>
<dbReference type="InterPro" id="IPR019546">
    <property type="entry name" value="TAT_signal_bac_arc"/>
</dbReference>
<dbReference type="EMBL" id="FTNO01000001">
    <property type="protein sequence ID" value="SIQ68915.1"/>
    <property type="molecule type" value="Genomic_DNA"/>
</dbReference>
<feature type="active site" description="Charge relay system" evidence="5">
    <location>
        <position position="142"/>
    </location>
</feature>
<evidence type="ECO:0000256" key="2">
    <source>
        <dbReference type="ARBA" id="ARBA00022670"/>
    </source>
</evidence>
<dbReference type="Pfam" id="PF00082">
    <property type="entry name" value="Peptidase_S8"/>
    <property type="match status" value="1"/>
</dbReference>
<comment type="similarity">
    <text evidence="1 5 6">Belongs to the peptidase S8 family.</text>
</comment>
<dbReference type="OrthoDB" id="27270at2157"/>
<dbReference type="NCBIfam" id="TIGR01409">
    <property type="entry name" value="TAT_signal_seq"/>
    <property type="match status" value="1"/>
</dbReference>
<dbReference type="PRINTS" id="PR00723">
    <property type="entry name" value="SUBTILISIN"/>
</dbReference>
<proteinExistence type="inferred from homology"/>
<sequence length="478" mass="50256">MVDTQPHGRRRFLKATGVAAVASAIPFSGTASAGDGIIDSAFDLATSALQQSLVVFDSNDDVDQLGTLDLVNGYHKFEVLPIGYTELSVSQLETLADWDSVRYIQKNVELDYYNEDTREVTNVSEVQSNGYTGEGVHTAVIDSGVDGDHPDLDSSLVANWRWAGNLLGEPTLWVPAGDLDTDDNGHGTHCSGTVAGDGTKSDGQQKGMAPDADLTVYSAGLALLIVKPVAAFDHLLARQKAGETDISVVSNSYGSSNGNAFNPDDALNVATWEAWKEGLLPVFAASNSGPSTNTLNQYAKAPNVLGVAATKDDKTVTDFSSRGRSKDFDGETNWNRKTALDNLEQYRNGGSPSGPLGIYRPGIGAPGNAIVSTMAPTDPLNAQGGDTDLWYASISGTSMACPAVAGMATLMVDAYRQNNGGSPTPAELLNTLSAEAEDAVSSYNPWSIGSGFVNAQSAVTRAENGNMATYSDVSLVNY</sequence>
<dbReference type="Proteomes" id="UP000186914">
    <property type="component" value="Unassembled WGS sequence"/>
</dbReference>
<evidence type="ECO:0000256" key="5">
    <source>
        <dbReference type="PROSITE-ProRule" id="PRU01240"/>
    </source>
</evidence>
<evidence type="ECO:0000256" key="7">
    <source>
        <dbReference type="SAM" id="MobiDB-lite"/>
    </source>
</evidence>
<dbReference type="InterPro" id="IPR015500">
    <property type="entry name" value="Peptidase_S8_subtilisin-rel"/>
</dbReference>
<gene>
    <name evidence="9" type="ORF">SAMN05421858_0090</name>
</gene>
<protein>
    <submittedName>
        <fullName evidence="9">Serine protease AprX</fullName>
    </submittedName>
</protein>